<dbReference type="AlphaFoldDB" id="M2WQW7"/>
<keyword evidence="4" id="KW-0238">DNA-binding</keyword>
<evidence type="ECO:0000256" key="5">
    <source>
        <dbReference type="PROSITE-ProRule" id="PRU00723"/>
    </source>
</evidence>
<organism evidence="8 9">
    <name type="scientific">Galdieria sulphuraria</name>
    <name type="common">Red alga</name>
    <dbReference type="NCBI Taxonomy" id="130081"/>
    <lineage>
        <taxon>Eukaryota</taxon>
        <taxon>Rhodophyta</taxon>
        <taxon>Bangiophyceae</taxon>
        <taxon>Galdieriales</taxon>
        <taxon>Galdieriaceae</taxon>
        <taxon>Galdieria</taxon>
    </lineage>
</organism>
<evidence type="ECO:0000256" key="2">
    <source>
        <dbReference type="ARBA" id="ARBA00022771"/>
    </source>
</evidence>
<accession>M2WQW7</accession>
<evidence type="ECO:0000256" key="6">
    <source>
        <dbReference type="SAM" id="MobiDB-lite"/>
    </source>
</evidence>
<dbReference type="GeneID" id="17085186"/>
<dbReference type="Proteomes" id="UP000030680">
    <property type="component" value="Unassembled WGS sequence"/>
</dbReference>
<dbReference type="InterPro" id="IPR000571">
    <property type="entry name" value="Znf_CCCH"/>
</dbReference>
<feature type="domain" description="C3H1-type" evidence="7">
    <location>
        <begin position="199"/>
        <end position="227"/>
    </location>
</feature>
<evidence type="ECO:0000259" key="7">
    <source>
        <dbReference type="PROSITE" id="PS50103"/>
    </source>
</evidence>
<evidence type="ECO:0000256" key="4">
    <source>
        <dbReference type="ARBA" id="ARBA00023125"/>
    </source>
</evidence>
<dbReference type="InterPro" id="IPR050974">
    <property type="entry name" value="Plant_ZF_CCCH"/>
</dbReference>
<proteinExistence type="predicted"/>
<dbReference type="SUPFAM" id="SSF90229">
    <property type="entry name" value="CCCH zinc finger"/>
    <property type="match status" value="2"/>
</dbReference>
<dbReference type="Gene3D" id="4.10.1000.10">
    <property type="entry name" value="Zinc finger, CCCH-type"/>
    <property type="match status" value="1"/>
</dbReference>
<dbReference type="Pfam" id="PF00642">
    <property type="entry name" value="zf-CCCH"/>
    <property type="match status" value="2"/>
</dbReference>
<keyword evidence="1 5" id="KW-0479">Metal-binding</keyword>
<dbReference type="STRING" id="130081.M2WQW7"/>
<dbReference type="PANTHER" id="PTHR12506:SF69">
    <property type="entry name" value="C3H1-TYPE DOMAIN-CONTAINING PROTEIN"/>
    <property type="match status" value="1"/>
</dbReference>
<dbReference type="Gramene" id="EME26200">
    <property type="protein sequence ID" value="EME26200"/>
    <property type="gene ID" value="Gasu_61560"/>
</dbReference>
<dbReference type="eggNOG" id="KOG1677">
    <property type="taxonomic scope" value="Eukaryota"/>
</dbReference>
<feature type="zinc finger region" description="C3H1-type" evidence="5">
    <location>
        <begin position="234"/>
        <end position="262"/>
    </location>
</feature>
<dbReference type="OrthoDB" id="6053at2759"/>
<dbReference type="GO" id="GO:0003677">
    <property type="term" value="F:DNA binding"/>
    <property type="evidence" value="ECO:0007669"/>
    <property type="project" value="UniProtKB-KW"/>
</dbReference>
<name>M2WQW7_GALSU</name>
<evidence type="ECO:0000313" key="8">
    <source>
        <dbReference type="EMBL" id="EME26200.1"/>
    </source>
</evidence>
<evidence type="ECO:0000256" key="1">
    <source>
        <dbReference type="ARBA" id="ARBA00022723"/>
    </source>
</evidence>
<evidence type="ECO:0000256" key="3">
    <source>
        <dbReference type="ARBA" id="ARBA00022833"/>
    </source>
</evidence>
<dbReference type="GO" id="GO:0003729">
    <property type="term" value="F:mRNA binding"/>
    <property type="evidence" value="ECO:0007669"/>
    <property type="project" value="TreeGrafter"/>
</dbReference>
<dbReference type="Gene3D" id="2.30.30.1190">
    <property type="match status" value="1"/>
</dbReference>
<reference evidence="9" key="1">
    <citation type="journal article" date="2013" name="Science">
        <title>Gene transfer from bacteria and archaea facilitated evolution of an extremophilic eukaryote.</title>
        <authorList>
            <person name="Schonknecht G."/>
            <person name="Chen W.H."/>
            <person name="Ternes C.M."/>
            <person name="Barbier G.G."/>
            <person name="Shrestha R.P."/>
            <person name="Stanke M."/>
            <person name="Brautigam A."/>
            <person name="Baker B.J."/>
            <person name="Banfield J.F."/>
            <person name="Garavito R.M."/>
            <person name="Carr K."/>
            <person name="Wilkerson C."/>
            <person name="Rensing S.A."/>
            <person name="Gagneul D."/>
            <person name="Dickenson N.E."/>
            <person name="Oesterhelt C."/>
            <person name="Lercher M.J."/>
            <person name="Weber A.P."/>
        </authorList>
    </citation>
    <scope>NUCLEOTIDE SEQUENCE [LARGE SCALE GENOMIC DNA]</scope>
    <source>
        <strain evidence="9">074W</strain>
    </source>
</reference>
<keyword evidence="2 5" id="KW-0863">Zinc-finger</keyword>
<feature type="domain" description="C3H1-type" evidence="7">
    <location>
        <begin position="234"/>
        <end position="262"/>
    </location>
</feature>
<evidence type="ECO:0000313" key="9">
    <source>
        <dbReference type="Proteomes" id="UP000030680"/>
    </source>
</evidence>
<dbReference type="SMART" id="SM00356">
    <property type="entry name" value="ZnF_C3H1"/>
    <property type="match status" value="2"/>
</dbReference>
<keyword evidence="3 5" id="KW-0862">Zinc</keyword>
<gene>
    <name evidence="8" type="ORF">Gasu_61560</name>
</gene>
<dbReference type="PROSITE" id="PS50103">
    <property type="entry name" value="ZF_C3H1"/>
    <property type="match status" value="2"/>
</dbReference>
<dbReference type="GO" id="GO:0008270">
    <property type="term" value="F:zinc ion binding"/>
    <property type="evidence" value="ECO:0007669"/>
    <property type="project" value="UniProtKB-KW"/>
</dbReference>
<dbReference type="EMBL" id="KB454579">
    <property type="protein sequence ID" value="EME26200.1"/>
    <property type="molecule type" value="Genomic_DNA"/>
</dbReference>
<keyword evidence="9" id="KW-1185">Reference proteome</keyword>
<dbReference type="PANTHER" id="PTHR12506">
    <property type="entry name" value="PROTEIN PHOSPHATASE RELATED"/>
    <property type="match status" value="1"/>
</dbReference>
<protein>
    <submittedName>
        <fullName evidence="8">Putative zinc-finger protein</fullName>
    </submittedName>
</protein>
<feature type="zinc finger region" description="C3H1-type" evidence="5">
    <location>
        <begin position="199"/>
        <end position="227"/>
    </location>
</feature>
<feature type="region of interest" description="Disordered" evidence="6">
    <location>
        <begin position="260"/>
        <end position="292"/>
    </location>
</feature>
<dbReference type="InterPro" id="IPR036855">
    <property type="entry name" value="Znf_CCCH_sf"/>
</dbReference>
<sequence length="494" mass="56263">MSNNSHALSGANVNFLFRSVERDFSNGKGLSETDKTLSETTHWRNTLNGTSTLQKHGMKPYNDIHEDWNERLRYTHSSNSLSSISEIVFQQDKRFTDDSSYLFSYPDHSLDYLSLSKHEDSKLGGTGSQQKIQNPFTSLVSTTPNSFGCNSANEIFSDWTLSSDSSETQASQASRVTLTSNLVNSEDNQLNSSYKYPIRRSRPDCIYYLKTGKCSYGTKCKYNHPPRDQTLVKALSRRECFDFLQFGRCPYGKKCKYSHPNRQHGEKNNFSTETTQHHHLAPKNASLKNSERHCQRSRSNLDLSMLELDEISSIWNEESWNKINFEDSSSTSYHLWDSISVFDPSLPNLVPDTAFCYVETMNASQMNERRRLFPDTCERHVVADVATEQHLPLRRPNHGSRRVSRDPSFLKDCVGNVSNVMKHPNQFFSTPSVELLEVNEVKFESVKKNMVAEQSQWVQDDGAEELCLGEETSDCLAALSSMFSSCSMQCSESN</sequence>
<dbReference type="RefSeq" id="XP_005702720.1">
    <property type="nucleotide sequence ID" value="XM_005702663.1"/>
</dbReference>
<dbReference type="KEGG" id="gsl:Gasu_61560"/>